<dbReference type="EMBL" id="QXGD01004473">
    <property type="protein sequence ID" value="KAE9170414.1"/>
    <property type="molecule type" value="Genomic_DNA"/>
</dbReference>
<evidence type="ECO:0000313" key="4">
    <source>
        <dbReference type="Proteomes" id="UP000440367"/>
    </source>
</evidence>
<comment type="caution">
    <text evidence="3">The sequence shown here is derived from an EMBL/GenBank/DDBJ whole genome shotgun (WGS) entry which is preliminary data.</text>
</comment>
<dbReference type="Proteomes" id="UP000440367">
    <property type="component" value="Unassembled WGS sequence"/>
</dbReference>
<evidence type="ECO:0000313" key="3">
    <source>
        <dbReference type="EMBL" id="KAE9170414.1"/>
    </source>
</evidence>
<sequence>MILGIFLSSSFSSFASSLAAAAISLVLENLPTLAWAYTTSAEVKRFEEELESVVSTAMEAETMSEPTRNAAAVTSKQTPNCMTTWSSGLGGLTGNCEPNGTSLPHVLSLRPQAEIQPVPVEEAPPPFSAPPPGLDQCLSSCSG</sequence>
<feature type="signal peptide" evidence="2">
    <location>
        <begin position="1"/>
        <end position="36"/>
    </location>
</feature>
<keyword evidence="2" id="KW-0732">Signal</keyword>
<evidence type="ECO:0000256" key="2">
    <source>
        <dbReference type="SAM" id="SignalP"/>
    </source>
</evidence>
<reference evidence="3 4" key="1">
    <citation type="submission" date="2018-08" db="EMBL/GenBank/DDBJ databases">
        <title>Genomic investigation of the strawberry pathogen Phytophthora fragariae indicates pathogenicity is determined by transcriptional variation in three key races.</title>
        <authorList>
            <person name="Adams T.M."/>
            <person name="Armitage A.D."/>
            <person name="Sobczyk M.K."/>
            <person name="Bates H.J."/>
            <person name="Dunwell J.M."/>
            <person name="Nellist C.F."/>
            <person name="Harrison R.J."/>
        </authorList>
    </citation>
    <scope>NUCLEOTIDE SEQUENCE [LARGE SCALE GENOMIC DNA]</scope>
    <source>
        <strain evidence="3 4">BC-1</strain>
    </source>
</reference>
<organism evidence="3 4">
    <name type="scientific">Phytophthora fragariae</name>
    <dbReference type="NCBI Taxonomy" id="53985"/>
    <lineage>
        <taxon>Eukaryota</taxon>
        <taxon>Sar</taxon>
        <taxon>Stramenopiles</taxon>
        <taxon>Oomycota</taxon>
        <taxon>Peronosporomycetes</taxon>
        <taxon>Peronosporales</taxon>
        <taxon>Peronosporaceae</taxon>
        <taxon>Phytophthora</taxon>
    </lineage>
</organism>
<evidence type="ECO:0000256" key="1">
    <source>
        <dbReference type="SAM" id="MobiDB-lite"/>
    </source>
</evidence>
<name>A0A6A3VSM3_9STRA</name>
<feature type="region of interest" description="Disordered" evidence="1">
    <location>
        <begin position="119"/>
        <end position="143"/>
    </location>
</feature>
<dbReference type="AlphaFoldDB" id="A0A6A3VSM3"/>
<feature type="compositionally biased region" description="Pro residues" evidence="1">
    <location>
        <begin position="122"/>
        <end position="133"/>
    </location>
</feature>
<accession>A0A6A3VSM3</accession>
<protein>
    <submittedName>
        <fullName evidence="3">Uncharacterized protein</fullName>
    </submittedName>
</protein>
<feature type="chain" id="PRO_5025555567" evidence="2">
    <location>
        <begin position="37"/>
        <end position="143"/>
    </location>
</feature>
<proteinExistence type="predicted"/>
<gene>
    <name evidence="3" type="ORF">PF002_g30096</name>
</gene>